<dbReference type="PROSITE" id="PS51352">
    <property type="entry name" value="THIOREDOXIN_2"/>
    <property type="match status" value="1"/>
</dbReference>
<feature type="chain" id="PRO_5009269543" evidence="5">
    <location>
        <begin position="21"/>
        <end position="403"/>
    </location>
</feature>
<comment type="subcellular location">
    <subcellularLocation>
        <location evidence="1">Cell envelope</location>
    </subcellularLocation>
</comment>
<accession>A0A1H2B5D2</accession>
<dbReference type="CDD" id="cd02966">
    <property type="entry name" value="TlpA_like_family"/>
    <property type="match status" value="1"/>
</dbReference>
<dbReference type="Pfam" id="PF14289">
    <property type="entry name" value="DUF4369"/>
    <property type="match status" value="1"/>
</dbReference>
<dbReference type="AlphaFoldDB" id="A0A1H2B5D2"/>
<evidence type="ECO:0000256" key="5">
    <source>
        <dbReference type="SAM" id="SignalP"/>
    </source>
</evidence>
<keyword evidence="8" id="KW-1185">Reference proteome</keyword>
<dbReference type="SUPFAM" id="SSF52833">
    <property type="entry name" value="Thioredoxin-like"/>
    <property type="match status" value="1"/>
</dbReference>
<protein>
    <submittedName>
        <fullName evidence="7">Glutathione peroxidase, house-cleaning role in reducing lipid peroxides</fullName>
    </submittedName>
</protein>
<keyword evidence="4" id="KW-0676">Redox-active center</keyword>
<dbReference type="InterPro" id="IPR000866">
    <property type="entry name" value="AhpC/TSA"/>
</dbReference>
<keyword evidence="7" id="KW-0575">Peroxidase</keyword>
<feature type="domain" description="Thioredoxin" evidence="6">
    <location>
        <begin position="244"/>
        <end position="401"/>
    </location>
</feature>
<proteinExistence type="predicted"/>
<evidence type="ECO:0000259" key="6">
    <source>
        <dbReference type="PROSITE" id="PS51352"/>
    </source>
</evidence>
<gene>
    <name evidence="7" type="ORF">SAMN05216490_3921</name>
</gene>
<sequence length="403" mass="46140">MKSIVALLFFLFLLSSLASAQKKQAVPNYILRGTFTGKHSHALFLDYKDNNGKKIRRKAYIKEDKFTFKGWISSPVYATLMSDIKVMPNNKYDVSNGTEIFLSPGEMTVSLHENDFEHAKITGSQMQDDWDELIKQEKPIQQNKLSLYNKSWKISAGGNTPKNHAAVVAIGGKIDSCDELVKQMDYRFAFTHPNSYLSAYLVNNYIEELPLDTIERYYNTFSSSVKNSIAGLSIQKEYTYRKASARGSIAPLFTKTDINGHPFNLQSFKDKNYVMLIFWASWCQCDDYQHLNQLYAKYHTKGLEIVGICTDFVTPGWKDTINKHGTKNWHHIAENMGTSKYNNILEVMYNINGMPPSTIFLIDKKGKIIGRYYGSIQQDFERRIDEGTLNDLDKKLAQVIPNN</sequence>
<evidence type="ECO:0000256" key="1">
    <source>
        <dbReference type="ARBA" id="ARBA00004196"/>
    </source>
</evidence>
<dbReference type="InterPro" id="IPR025380">
    <property type="entry name" value="DUF4369"/>
</dbReference>
<evidence type="ECO:0000313" key="7">
    <source>
        <dbReference type="EMBL" id="SDT53411.1"/>
    </source>
</evidence>
<dbReference type="InterPro" id="IPR036249">
    <property type="entry name" value="Thioredoxin-like_sf"/>
</dbReference>
<evidence type="ECO:0000313" key="8">
    <source>
        <dbReference type="Proteomes" id="UP000199679"/>
    </source>
</evidence>
<keyword evidence="7" id="KW-0560">Oxidoreductase</keyword>
<evidence type="ECO:0000256" key="2">
    <source>
        <dbReference type="ARBA" id="ARBA00022748"/>
    </source>
</evidence>
<dbReference type="PANTHER" id="PTHR42852">
    <property type="entry name" value="THIOL:DISULFIDE INTERCHANGE PROTEIN DSBE"/>
    <property type="match status" value="1"/>
</dbReference>
<keyword evidence="2" id="KW-0201">Cytochrome c-type biogenesis</keyword>
<evidence type="ECO:0000256" key="3">
    <source>
        <dbReference type="ARBA" id="ARBA00023157"/>
    </source>
</evidence>
<name>A0A1H2B5D2_MUCMA</name>
<organism evidence="7 8">
    <name type="scientific">Mucilaginibacter mallensis</name>
    <dbReference type="NCBI Taxonomy" id="652787"/>
    <lineage>
        <taxon>Bacteria</taxon>
        <taxon>Pseudomonadati</taxon>
        <taxon>Bacteroidota</taxon>
        <taxon>Sphingobacteriia</taxon>
        <taxon>Sphingobacteriales</taxon>
        <taxon>Sphingobacteriaceae</taxon>
        <taxon>Mucilaginibacter</taxon>
    </lineage>
</organism>
<keyword evidence="5" id="KW-0732">Signal</keyword>
<reference evidence="7 8" key="1">
    <citation type="submission" date="2016-10" db="EMBL/GenBank/DDBJ databases">
        <authorList>
            <person name="de Groot N.N."/>
        </authorList>
    </citation>
    <scope>NUCLEOTIDE SEQUENCE [LARGE SCALE GENOMIC DNA]</scope>
    <source>
        <strain evidence="7 8">MP1X4</strain>
    </source>
</reference>
<dbReference type="RefSeq" id="WP_091376890.1">
    <property type="nucleotide sequence ID" value="NZ_LT629740.1"/>
</dbReference>
<evidence type="ECO:0000256" key="4">
    <source>
        <dbReference type="ARBA" id="ARBA00023284"/>
    </source>
</evidence>
<dbReference type="GO" id="GO:0030313">
    <property type="term" value="C:cell envelope"/>
    <property type="evidence" value="ECO:0007669"/>
    <property type="project" value="UniProtKB-SubCell"/>
</dbReference>
<dbReference type="Pfam" id="PF00578">
    <property type="entry name" value="AhpC-TSA"/>
    <property type="match status" value="1"/>
</dbReference>
<dbReference type="InterPro" id="IPR013766">
    <property type="entry name" value="Thioredoxin_domain"/>
</dbReference>
<dbReference type="STRING" id="652787.SAMN05216490_3921"/>
<dbReference type="PANTHER" id="PTHR42852:SF6">
    <property type="entry name" value="THIOL:DISULFIDE INTERCHANGE PROTEIN DSBE"/>
    <property type="match status" value="1"/>
</dbReference>
<feature type="signal peptide" evidence="5">
    <location>
        <begin position="1"/>
        <end position="20"/>
    </location>
</feature>
<dbReference type="GO" id="GO:0004601">
    <property type="term" value="F:peroxidase activity"/>
    <property type="evidence" value="ECO:0007669"/>
    <property type="project" value="UniProtKB-KW"/>
</dbReference>
<dbReference type="Proteomes" id="UP000199679">
    <property type="component" value="Chromosome I"/>
</dbReference>
<dbReference type="InterPro" id="IPR050553">
    <property type="entry name" value="Thioredoxin_ResA/DsbE_sf"/>
</dbReference>
<dbReference type="GO" id="GO:0017004">
    <property type="term" value="P:cytochrome complex assembly"/>
    <property type="evidence" value="ECO:0007669"/>
    <property type="project" value="UniProtKB-KW"/>
</dbReference>
<dbReference type="EMBL" id="LT629740">
    <property type="protein sequence ID" value="SDT53411.1"/>
    <property type="molecule type" value="Genomic_DNA"/>
</dbReference>
<keyword evidence="3" id="KW-1015">Disulfide bond</keyword>
<dbReference type="Gene3D" id="3.40.30.10">
    <property type="entry name" value="Glutaredoxin"/>
    <property type="match status" value="1"/>
</dbReference>
<dbReference type="OrthoDB" id="750178at2"/>